<dbReference type="KEGG" id="plyc:GXP70_16090"/>
<dbReference type="EMBL" id="CP048209">
    <property type="protein sequence ID" value="QHT61326.1"/>
    <property type="molecule type" value="Genomic_DNA"/>
</dbReference>
<name>A0A6C0FW13_9BACL</name>
<gene>
    <name evidence="1" type="ORF">GXP70_16090</name>
</gene>
<accession>A0A6C0FW13</accession>
<organism evidence="1 2">
    <name type="scientific">Paenibacillus lycopersici</name>
    <dbReference type="NCBI Taxonomy" id="2704462"/>
    <lineage>
        <taxon>Bacteria</taxon>
        <taxon>Bacillati</taxon>
        <taxon>Bacillota</taxon>
        <taxon>Bacilli</taxon>
        <taxon>Bacillales</taxon>
        <taxon>Paenibacillaceae</taxon>
        <taxon>Paenibacillus</taxon>
    </lineage>
</organism>
<reference evidence="1 2" key="1">
    <citation type="submission" date="2020-01" db="EMBL/GenBank/DDBJ databases">
        <title>Paenibacillus sp. nov., isolated from tomato rhizosphere.</title>
        <authorList>
            <person name="Weon H.-Y."/>
            <person name="Lee S.A."/>
        </authorList>
    </citation>
    <scope>NUCLEOTIDE SEQUENCE [LARGE SCALE GENOMIC DNA]</scope>
    <source>
        <strain evidence="1 2">12200R-189</strain>
    </source>
</reference>
<sequence length="123" mass="14204">MRTFAPLLSDIRLKWYLLREPKQAGKARMPQALADDIFIKQELIPITNYMPDIAALREYKDKLIFAAGDWTVKHKVWFADVAMKLAQETGSLFVTLPGAHVSFMDKARKWAEILDDCYKKSNK</sequence>
<keyword evidence="2" id="KW-1185">Reference proteome</keyword>
<protein>
    <recommendedName>
        <fullName evidence="3">Alpha/beta hydrolase</fullName>
    </recommendedName>
</protein>
<evidence type="ECO:0000313" key="2">
    <source>
        <dbReference type="Proteomes" id="UP000476064"/>
    </source>
</evidence>
<dbReference type="RefSeq" id="WP_162357765.1">
    <property type="nucleotide sequence ID" value="NZ_CP048209.1"/>
</dbReference>
<evidence type="ECO:0008006" key="3">
    <source>
        <dbReference type="Google" id="ProtNLM"/>
    </source>
</evidence>
<evidence type="ECO:0000313" key="1">
    <source>
        <dbReference type="EMBL" id="QHT61326.1"/>
    </source>
</evidence>
<proteinExistence type="predicted"/>
<dbReference type="Proteomes" id="UP000476064">
    <property type="component" value="Chromosome"/>
</dbReference>
<dbReference type="AlphaFoldDB" id="A0A6C0FW13"/>